<evidence type="ECO:0000256" key="1">
    <source>
        <dbReference type="SAM" id="SignalP"/>
    </source>
</evidence>
<dbReference type="Pfam" id="PF07394">
    <property type="entry name" value="DUF1501"/>
    <property type="match status" value="1"/>
</dbReference>
<dbReference type="EMBL" id="JAGGJU010000006">
    <property type="protein sequence ID" value="MBP1851196.1"/>
    <property type="molecule type" value="Genomic_DNA"/>
</dbReference>
<dbReference type="PANTHER" id="PTHR43737">
    <property type="entry name" value="BLL7424 PROTEIN"/>
    <property type="match status" value="1"/>
</dbReference>
<gene>
    <name evidence="2" type="ORF">J2Z17_002639</name>
</gene>
<sequence>MTVSMSRRAFLGTACCAAAAPLLTKMSFAEMPGDNRFAAIILRGAMDGLDLVQPHGDPHLRQLRPDLALTGDDGLIDLDGYFGLNPAAQSLYPLWQGRELGFVHAVSTPYRDIRSHFDGQDILESGGSAASDTRNGGWLNRTLSLTAKPVKAIDVSVAPEIILSGPNAADVWSSRSDVSLTPDEVNFIKRLYQADPVYSRDLTEALKLDTLTDLTRNGEPPAAKTADLARTTAEMLKERYRIASFSITGWDTHVQQKTAFGAAAKQLCEAITTLKAEMGPEVWSKTAVLAVTEFGRTARQNANIGTDHGTGGCAVIAGGAVKGGRVYGKWPGLGPDRLLDNRDLMPTGDIRSVAAALLSQQFGMAGSVMTGTVFPGLQDDGHALFI</sequence>
<dbReference type="PANTHER" id="PTHR43737:SF1">
    <property type="entry name" value="DUF1501 DOMAIN-CONTAINING PROTEIN"/>
    <property type="match status" value="1"/>
</dbReference>
<protein>
    <submittedName>
        <fullName evidence="2">Uncharacterized protein (DUF1501 family)</fullName>
    </submittedName>
</protein>
<comment type="caution">
    <text evidence="2">The sequence shown here is derived from an EMBL/GenBank/DDBJ whole genome shotgun (WGS) entry which is preliminary data.</text>
</comment>
<dbReference type="PROSITE" id="PS51318">
    <property type="entry name" value="TAT"/>
    <property type="match status" value="1"/>
</dbReference>
<dbReference type="Proteomes" id="UP000759443">
    <property type="component" value="Unassembled WGS sequence"/>
</dbReference>
<dbReference type="InterPro" id="IPR006311">
    <property type="entry name" value="TAT_signal"/>
</dbReference>
<keyword evidence="1" id="KW-0732">Signal</keyword>
<feature type="signal peptide" evidence="1">
    <location>
        <begin position="1"/>
        <end position="19"/>
    </location>
</feature>
<organism evidence="2 3">
    <name type="scientific">Rhizobium halophytocola</name>
    <dbReference type="NCBI Taxonomy" id="735519"/>
    <lineage>
        <taxon>Bacteria</taxon>
        <taxon>Pseudomonadati</taxon>
        <taxon>Pseudomonadota</taxon>
        <taxon>Alphaproteobacteria</taxon>
        <taxon>Hyphomicrobiales</taxon>
        <taxon>Rhizobiaceae</taxon>
        <taxon>Rhizobium/Agrobacterium group</taxon>
        <taxon>Rhizobium</taxon>
    </lineage>
</organism>
<name>A0ABS4DZS9_9HYPH</name>
<dbReference type="InterPro" id="IPR010869">
    <property type="entry name" value="DUF1501"/>
</dbReference>
<keyword evidence="3" id="KW-1185">Reference proteome</keyword>
<evidence type="ECO:0000313" key="2">
    <source>
        <dbReference type="EMBL" id="MBP1851196.1"/>
    </source>
</evidence>
<proteinExistence type="predicted"/>
<dbReference type="RefSeq" id="WP_209945648.1">
    <property type="nucleotide sequence ID" value="NZ_JBHSME010000005.1"/>
</dbReference>
<reference evidence="2 3" key="1">
    <citation type="submission" date="2021-03" db="EMBL/GenBank/DDBJ databases">
        <title>Genomic Encyclopedia of Type Strains, Phase IV (KMG-IV): sequencing the most valuable type-strain genomes for metagenomic binning, comparative biology and taxonomic classification.</title>
        <authorList>
            <person name="Goeker M."/>
        </authorList>
    </citation>
    <scope>NUCLEOTIDE SEQUENCE [LARGE SCALE GENOMIC DNA]</scope>
    <source>
        <strain evidence="2 3">DSM 21600</strain>
    </source>
</reference>
<evidence type="ECO:0000313" key="3">
    <source>
        <dbReference type="Proteomes" id="UP000759443"/>
    </source>
</evidence>
<accession>A0ABS4DZS9</accession>
<feature type="chain" id="PRO_5045323768" evidence="1">
    <location>
        <begin position="20"/>
        <end position="386"/>
    </location>
</feature>